<reference evidence="11" key="2">
    <citation type="submission" date="2025-09" db="UniProtKB">
        <authorList>
            <consortium name="Ensembl"/>
        </authorList>
    </citation>
    <scope>IDENTIFICATION</scope>
</reference>
<dbReference type="GeneID" id="123029262"/>
<reference evidence="11" key="1">
    <citation type="submission" date="2025-08" db="UniProtKB">
        <authorList>
            <consortium name="Ensembl"/>
        </authorList>
    </citation>
    <scope>IDENTIFICATION</scope>
</reference>
<dbReference type="PANTHER" id="PTHR46841:SF3">
    <property type="entry name" value="OX-2 MEMBRANE GLYCOPROTEIN"/>
    <property type="match status" value="1"/>
</dbReference>
<dbReference type="GO" id="GO:0016020">
    <property type="term" value="C:membrane"/>
    <property type="evidence" value="ECO:0007669"/>
    <property type="project" value="UniProtKB-SubCell"/>
</dbReference>
<dbReference type="AlphaFoldDB" id="A0A8D2L8F5"/>
<evidence type="ECO:0000313" key="11">
    <source>
        <dbReference type="Ensembl" id="ENSVKKP00000018395.1"/>
    </source>
</evidence>
<feature type="domain" description="Ig-like" evidence="10">
    <location>
        <begin position="66"/>
        <end position="154"/>
    </location>
</feature>
<evidence type="ECO:0000259" key="10">
    <source>
        <dbReference type="PROSITE" id="PS50835"/>
    </source>
</evidence>
<protein>
    <submittedName>
        <fullName evidence="11">CD200 molecule</fullName>
    </submittedName>
</protein>
<organism evidence="11 12">
    <name type="scientific">Varanus komodoensis</name>
    <name type="common">Komodo dragon</name>
    <dbReference type="NCBI Taxonomy" id="61221"/>
    <lineage>
        <taxon>Eukaryota</taxon>
        <taxon>Metazoa</taxon>
        <taxon>Chordata</taxon>
        <taxon>Craniata</taxon>
        <taxon>Vertebrata</taxon>
        <taxon>Euteleostomi</taxon>
        <taxon>Lepidosauria</taxon>
        <taxon>Squamata</taxon>
        <taxon>Bifurcata</taxon>
        <taxon>Unidentata</taxon>
        <taxon>Episquamata</taxon>
        <taxon>Toxicofera</taxon>
        <taxon>Anguimorpha</taxon>
        <taxon>Paleoanguimorpha</taxon>
        <taxon>Varanoidea</taxon>
        <taxon>Varanidae</taxon>
        <taxon>Varanus</taxon>
    </lineage>
</organism>
<dbReference type="GO" id="GO:0034113">
    <property type="term" value="P:heterotypic cell-cell adhesion"/>
    <property type="evidence" value="ECO:0007669"/>
    <property type="project" value="TreeGrafter"/>
</dbReference>
<dbReference type="OrthoDB" id="9422141at2759"/>
<dbReference type="InterPro" id="IPR036179">
    <property type="entry name" value="Ig-like_dom_sf"/>
</dbReference>
<evidence type="ECO:0000256" key="2">
    <source>
        <dbReference type="ARBA" id="ARBA00022692"/>
    </source>
</evidence>
<dbReference type="CTD" id="4345"/>
<dbReference type="InterPro" id="IPR007110">
    <property type="entry name" value="Ig-like_dom"/>
</dbReference>
<keyword evidence="3" id="KW-0732">Signal</keyword>
<keyword evidence="7" id="KW-0325">Glycoprotein</keyword>
<dbReference type="InterPro" id="IPR013783">
    <property type="entry name" value="Ig-like_fold"/>
</dbReference>
<evidence type="ECO:0000256" key="8">
    <source>
        <dbReference type="ARBA" id="ARBA00023319"/>
    </source>
</evidence>
<keyword evidence="8" id="KW-0393">Immunoglobulin domain</keyword>
<dbReference type="Ensembl" id="ENSVKKT00000018858.1">
    <property type="protein sequence ID" value="ENSVKKP00000018395.1"/>
    <property type="gene ID" value="ENSVKKG00000012537.1"/>
</dbReference>
<keyword evidence="12" id="KW-1185">Reference proteome</keyword>
<proteinExistence type="predicted"/>
<dbReference type="OMA" id="WQKDSEK"/>
<evidence type="ECO:0000256" key="3">
    <source>
        <dbReference type="ARBA" id="ARBA00022729"/>
    </source>
</evidence>
<dbReference type="GO" id="GO:0098632">
    <property type="term" value="F:cell-cell adhesion mediator activity"/>
    <property type="evidence" value="ECO:0007669"/>
    <property type="project" value="InterPro"/>
</dbReference>
<keyword evidence="5 9" id="KW-0472">Membrane</keyword>
<accession>A0A8D2L8F5</accession>
<dbReference type="Pfam" id="PF08205">
    <property type="entry name" value="C2-set_2"/>
    <property type="match status" value="1"/>
</dbReference>
<evidence type="ECO:0000256" key="9">
    <source>
        <dbReference type="SAM" id="Phobius"/>
    </source>
</evidence>
<sequence>MLLNELSQQLNADMFCFLPHSSMHRKANGGICSLWTSHSLTLCIISIMLCRIQGSVRTQNDEVELGGTGTLRCNRTEYAKSTFQVTWRKEINGNAENMATFREDAGPNILPTYKDKIKFTTLGNKENAITFLNVSINDNGCYQCIFATMTGEVRGRPCLLVYDHLHAFLYHNIYDGHLNATCLATGFPRPNISWVAPESKMNEYESLNPNGTISVISNIIISTSIQNVKQKVICKVSHRGEEKEIKLQGKKGLSRPYAILIGVLALILVILVIVAAYCWSRHRKTHSG</sequence>
<evidence type="ECO:0000256" key="7">
    <source>
        <dbReference type="ARBA" id="ARBA00023180"/>
    </source>
</evidence>
<dbReference type="InterPro" id="IPR013162">
    <property type="entry name" value="CD80_C2-set"/>
</dbReference>
<dbReference type="KEGG" id="vko:123029262"/>
<feature type="transmembrane region" description="Helical" evidence="9">
    <location>
        <begin position="257"/>
        <end position="279"/>
    </location>
</feature>
<dbReference type="GO" id="GO:0150079">
    <property type="term" value="P:negative regulation of neuroinflammatory response"/>
    <property type="evidence" value="ECO:0007669"/>
    <property type="project" value="TreeGrafter"/>
</dbReference>
<dbReference type="RefSeq" id="XP_044297931.1">
    <property type="nucleotide sequence ID" value="XM_044441996.1"/>
</dbReference>
<evidence type="ECO:0000256" key="6">
    <source>
        <dbReference type="ARBA" id="ARBA00023157"/>
    </source>
</evidence>
<dbReference type="InterPro" id="IPR013106">
    <property type="entry name" value="Ig_V-set"/>
</dbReference>
<dbReference type="Gene3D" id="2.60.40.10">
    <property type="entry name" value="Immunoglobulins"/>
    <property type="match status" value="2"/>
</dbReference>
<dbReference type="GO" id="GO:0043025">
    <property type="term" value="C:neuronal cell body"/>
    <property type="evidence" value="ECO:0007669"/>
    <property type="project" value="TreeGrafter"/>
</dbReference>
<dbReference type="PROSITE" id="PS50835">
    <property type="entry name" value="IG_LIKE"/>
    <property type="match status" value="1"/>
</dbReference>
<dbReference type="InterPro" id="IPR047164">
    <property type="entry name" value="OX2G-like"/>
</dbReference>
<dbReference type="Proteomes" id="UP000694545">
    <property type="component" value="Unplaced"/>
</dbReference>
<evidence type="ECO:0000256" key="4">
    <source>
        <dbReference type="ARBA" id="ARBA00022989"/>
    </source>
</evidence>
<keyword evidence="4 9" id="KW-1133">Transmembrane helix</keyword>
<evidence type="ECO:0000256" key="5">
    <source>
        <dbReference type="ARBA" id="ARBA00023136"/>
    </source>
</evidence>
<dbReference type="InterPro" id="IPR003599">
    <property type="entry name" value="Ig_sub"/>
</dbReference>
<dbReference type="GO" id="GO:0030424">
    <property type="term" value="C:axon"/>
    <property type="evidence" value="ECO:0007669"/>
    <property type="project" value="TreeGrafter"/>
</dbReference>
<dbReference type="SMART" id="SM00409">
    <property type="entry name" value="IG"/>
    <property type="match status" value="1"/>
</dbReference>
<evidence type="ECO:0000256" key="1">
    <source>
        <dbReference type="ARBA" id="ARBA00004479"/>
    </source>
</evidence>
<name>A0A8D2L8F5_VARKO</name>
<keyword evidence="6" id="KW-1015">Disulfide bond</keyword>
<keyword evidence="2 9" id="KW-0812">Transmembrane</keyword>
<dbReference type="Pfam" id="PF07686">
    <property type="entry name" value="V-set"/>
    <property type="match status" value="1"/>
</dbReference>
<comment type="subcellular location">
    <subcellularLocation>
        <location evidence="1">Membrane</location>
        <topology evidence="1">Single-pass type I membrane protein</topology>
    </subcellularLocation>
</comment>
<dbReference type="PANTHER" id="PTHR46841">
    <property type="entry name" value="OX-2 MEMBRANE GLYCOPROTEIN"/>
    <property type="match status" value="1"/>
</dbReference>
<dbReference type="GO" id="GO:0009986">
    <property type="term" value="C:cell surface"/>
    <property type="evidence" value="ECO:0007669"/>
    <property type="project" value="TreeGrafter"/>
</dbReference>
<gene>
    <name evidence="11" type="primary">CD200</name>
</gene>
<dbReference type="SUPFAM" id="SSF48726">
    <property type="entry name" value="Immunoglobulin"/>
    <property type="match status" value="2"/>
</dbReference>
<evidence type="ECO:0000313" key="12">
    <source>
        <dbReference type="Proteomes" id="UP000694545"/>
    </source>
</evidence>